<accession>A0AA38FNA3</accession>
<dbReference type="EMBL" id="JAHRHJ020000008">
    <property type="protein sequence ID" value="KAH9307137.1"/>
    <property type="molecule type" value="Genomic_DNA"/>
</dbReference>
<evidence type="ECO:0000256" key="1">
    <source>
        <dbReference type="SAM" id="MobiDB-lite"/>
    </source>
</evidence>
<dbReference type="AlphaFoldDB" id="A0AA38FNA3"/>
<keyword evidence="3" id="KW-1185">Reference proteome</keyword>
<evidence type="ECO:0000313" key="2">
    <source>
        <dbReference type="EMBL" id="KAH9307137.1"/>
    </source>
</evidence>
<proteinExistence type="predicted"/>
<reference evidence="2 3" key="1">
    <citation type="journal article" date="2021" name="Nat. Plants">
        <title>The Taxus genome provides insights into paclitaxel biosynthesis.</title>
        <authorList>
            <person name="Xiong X."/>
            <person name="Gou J."/>
            <person name="Liao Q."/>
            <person name="Li Y."/>
            <person name="Zhou Q."/>
            <person name="Bi G."/>
            <person name="Li C."/>
            <person name="Du R."/>
            <person name="Wang X."/>
            <person name="Sun T."/>
            <person name="Guo L."/>
            <person name="Liang H."/>
            <person name="Lu P."/>
            <person name="Wu Y."/>
            <person name="Zhang Z."/>
            <person name="Ro D.K."/>
            <person name="Shang Y."/>
            <person name="Huang S."/>
            <person name="Yan J."/>
        </authorList>
    </citation>
    <scope>NUCLEOTIDE SEQUENCE [LARGE SCALE GENOMIC DNA]</scope>
    <source>
        <strain evidence="2">Ta-2019</strain>
    </source>
</reference>
<gene>
    <name evidence="2" type="ORF">KI387_043809</name>
</gene>
<feature type="region of interest" description="Disordered" evidence="1">
    <location>
        <begin position="1"/>
        <end position="22"/>
    </location>
</feature>
<dbReference type="Proteomes" id="UP000824469">
    <property type="component" value="Unassembled WGS sequence"/>
</dbReference>
<feature type="non-terminal residue" evidence="2">
    <location>
        <position position="1"/>
    </location>
</feature>
<sequence>FDERFIPHDSSSSYIPSSSSSHLEDPFFEEVIDVIEDPIPTNVVTMPKWAHTTIFE</sequence>
<organism evidence="2 3">
    <name type="scientific">Taxus chinensis</name>
    <name type="common">Chinese yew</name>
    <name type="synonym">Taxus wallichiana var. chinensis</name>
    <dbReference type="NCBI Taxonomy" id="29808"/>
    <lineage>
        <taxon>Eukaryota</taxon>
        <taxon>Viridiplantae</taxon>
        <taxon>Streptophyta</taxon>
        <taxon>Embryophyta</taxon>
        <taxon>Tracheophyta</taxon>
        <taxon>Spermatophyta</taxon>
        <taxon>Pinopsida</taxon>
        <taxon>Pinidae</taxon>
        <taxon>Conifers II</taxon>
        <taxon>Cupressales</taxon>
        <taxon>Taxaceae</taxon>
        <taxon>Taxus</taxon>
    </lineage>
</organism>
<protein>
    <submittedName>
        <fullName evidence="2">Uncharacterized protein</fullName>
    </submittedName>
</protein>
<evidence type="ECO:0000313" key="3">
    <source>
        <dbReference type="Proteomes" id="UP000824469"/>
    </source>
</evidence>
<name>A0AA38FNA3_TAXCH</name>
<comment type="caution">
    <text evidence="2">The sequence shown here is derived from an EMBL/GenBank/DDBJ whole genome shotgun (WGS) entry which is preliminary data.</text>
</comment>
<feature type="compositionally biased region" description="Low complexity" evidence="1">
    <location>
        <begin position="10"/>
        <end position="21"/>
    </location>
</feature>
<feature type="non-terminal residue" evidence="2">
    <location>
        <position position="56"/>
    </location>
</feature>